<reference evidence="2" key="1">
    <citation type="journal article" date="2019" name="MBio">
        <title>Virus Genomes from Deep Sea Sediments Expand the Ocean Megavirome and Support Independent Origins of Viral Gigantism.</title>
        <authorList>
            <person name="Backstrom D."/>
            <person name="Yutin N."/>
            <person name="Jorgensen S.L."/>
            <person name="Dharamshi J."/>
            <person name="Homa F."/>
            <person name="Zaremba-Niedwiedzka K."/>
            <person name="Spang A."/>
            <person name="Wolf Y.I."/>
            <person name="Koonin E.V."/>
            <person name="Ettema T.J."/>
        </authorList>
    </citation>
    <scope>NUCLEOTIDE SEQUENCE</scope>
</reference>
<accession>A0A481Z8Y7</accession>
<gene>
    <name evidence="2" type="ORF">LCPAC302_01890</name>
</gene>
<feature type="compositionally biased region" description="Polar residues" evidence="1">
    <location>
        <begin position="275"/>
        <end position="291"/>
    </location>
</feature>
<evidence type="ECO:0000313" key="2">
    <source>
        <dbReference type="EMBL" id="QBK91569.1"/>
    </source>
</evidence>
<evidence type="ECO:0000256" key="1">
    <source>
        <dbReference type="SAM" id="MobiDB-lite"/>
    </source>
</evidence>
<dbReference type="EMBL" id="MK500547">
    <property type="protein sequence ID" value="QBK91569.1"/>
    <property type="molecule type" value="Genomic_DNA"/>
</dbReference>
<sequence length="291" mass="34078">MSQLNTGSYAVTTVYEMPWTKKKPKTTKTRKRVNKKIVHSIFDKCSGITNDSYWVSVFKDCAVDKFPRGFSYKNGLLTFRKGNKTDRVEISNNPEEAFLNCTEFFKKSAGIMSKKDRHKMKKEHDQRILESVSIQDIKWKDIKTEKVKDLLISEFVNYLARKKKMSKMERKELSTIIKQGFMLKYFTGRNIKMEKGKIIGITGLLYKKNTKEFYIDPEYVIKRPGRKVSGLGIERVEHKPKVSFMSMWEKYLNNMEKKSKEKSFHSESKSRSISLSGSYNTSDDFNFNESM</sequence>
<proteinExistence type="predicted"/>
<organism evidence="2">
    <name type="scientific">Pithovirus LCPAC302</name>
    <dbReference type="NCBI Taxonomy" id="2506593"/>
    <lineage>
        <taxon>Viruses</taxon>
        <taxon>Pithoviruses</taxon>
    </lineage>
</organism>
<protein>
    <submittedName>
        <fullName evidence="2">Uncharacterized protein</fullName>
    </submittedName>
</protein>
<feature type="region of interest" description="Disordered" evidence="1">
    <location>
        <begin position="259"/>
        <end position="291"/>
    </location>
</feature>
<feature type="compositionally biased region" description="Basic and acidic residues" evidence="1">
    <location>
        <begin position="259"/>
        <end position="270"/>
    </location>
</feature>
<name>A0A481Z8Y7_9VIRU</name>